<keyword evidence="3 6" id="KW-0812">Transmembrane</keyword>
<comment type="caution">
    <text evidence="7">The sequence shown here is derived from an EMBL/GenBank/DDBJ whole genome shotgun (WGS) entry which is preliminary data.</text>
</comment>
<name>A0AAE3G5G9_9GAMM</name>
<protein>
    <submittedName>
        <fullName evidence="7">LemA protein</fullName>
    </submittedName>
</protein>
<comment type="subcellular location">
    <subcellularLocation>
        <location evidence="1">Membrane</location>
        <topology evidence="1">Single-pass membrane protein</topology>
    </subcellularLocation>
</comment>
<accession>A0AAE3G5G9</accession>
<comment type="similarity">
    <text evidence="2">Belongs to the LemA family.</text>
</comment>
<sequence>MELGTIIFLLIIVGLIGYVVSIYNRLVRLRNQVRNGWRQIDVQLKRRHDLIPNLVETVKDYMSYEQDTLRQVVEARSRAVATEGKGPEASMAAEQGLSGALGKLFALMENYPDLKASQNVQQLMEELASTENRIAFSRQHYNDSVMAKNVAVESFPSNIVAGLFGFRQDQYFEVETHERAVPKVSLR</sequence>
<keyword evidence="8" id="KW-1185">Reference proteome</keyword>
<dbReference type="PANTHER" id="PTHR34478">
    <property type="entry name" value="PROTEIN LEMA"/>
    <property type="match status" value="1"/>
</dbReference>
<dbReference type="Gene3D" id="1.20.1440.20">
    <property type="entry name" value="LemA-like domain"/>
    <property type="match status" value="1"/>
</dbReference>
<evidence type="ECO:0000256" key="1">
    <source>
        <dbReference type="ARBA" id="ARBA00004167"/>
    </source>
</evidence>
<keyword evidence="5 6" id="KW-0472">Membrane</keyword>
<dbReference type="SUPFAM" id="SSF140478">
    <property type="entry name" value="LemA-like"/>
    <property type="match status" value="1"/>
</dbReference>
<evidence type="ECO:0000256" key="4">
    <source>
        <dbReference type="ARBA" id="ARBA00022989"/>
    </source>
</evidence>
<dbReference type="GO" id="GO:0016020">
    <property type="term" value="C:membrane"/>
    <property type="evidence" value="ECO:0007669"/>
    <property type="project" value="UniProtKB-SubCell"/>
</dbReference>
<evidence type="ECO:0000256" key="5">
    <source>
        <dbReference type="ARBA" id="ARBA00023136"/>
    </source>
</evidence>
<dbReference type="PANTHER" id="PTHR34478:SF1">
    <property type="entry name" value="PROTEIN LEMA"/>
    <property type="match status" value="1"/>
</dbReference>
<dbReference type="InterPro" id="IPR023353">
    <property type="entry name" value="LemA-like_dom_sf"/>
</dbReference>
<keyword evidence="4 6" id="KW-1133">Transmembrane helix</keyword>
<organism evidence="7 8">
    <name type="scientific">Natronocella acetinitrilica</name>
    <dbReference type="NCBI Taxonomy" id="414046"/>
    <lineage>
        <taxon>Bacteria</taxon>
        <taxon>Pseudomonadati</taxon>
        <taxon>Pseudomonadota</taxon>
        <taxon>Gammaproteobacteria</taxon>
        <taxon>Chromatiales</taxon>
        <taxon>Ectothiorhodospiraceae</taxon>
        <taxon>Natronocella</taxon>
    </lineage>
</organism>
<dbReference type="RefSeq" id="WP_253478007.1">
    <property type="nucleotide sequence ID" value="NZ_JALJXV010000005.1"/>
</dbReference>
<feature type="transmembrane region" description="Helical" evidence="6">
    <location>
        <begin position="6"/>
        <end position="24"/>
    </location>
</feature>
<dbReference type="Proteomes" id="UP001205843">
    <property type="component" value="Unassembled WGS sequence"/>
</dbReference>
<dbReference type="AlphaFoldDB" id="A0AAE3G5G9"/>
<dbReference type="InterPro" id="IPR007156">
    <property type="entry name" value="MamQ_LemA"/>
</dbReference>
<dbReference type="EMBL" id="JALJXV010000005">
    <property type="protein sequence ID" value="MCP1675086.1"/>
    <property type="molecule type" value="Genomic_DNA"/>
</dbReference>
<evidence type="ECO:0000313" key="8">
    <source>
        <dbReference type="Proteomes" id="UP001205843"/>
    </source>
</evidence>
<evidence type="ECO:0000256" key="3">
    <source>
        <dbReference type="ARBA" id="ARBA00022692"/>
    </source>
</evidence>
<evidence type="ECO:0000256" key="6">
    <source>
        <dbReference type="SAM" id="Phobius"/>
    </source>
</evidence>
<evidence type="ECO:0000256" key="2">
    <source>
        <dbReference type="ARBA" id="ARBA00008854"/>
    </source>
</evidence>
<evidence type="ECO:0000313" key="7">
    <source>
        <dbReference type="EMBL" id="MCP1675086.1"/>
    </source>
</evidence>
<dbReference type="Pfam" id="PF04011">
    <property type="entry name" value="LemA"/>
    <property type="match status" value="1"/>
</dbReference>
<gene>
    <name evidence="7" type="ORF">J2T57_002234</name>
</gene>
<reference evidence="7" key="1">
    <citation type="submission" date="2022-03" db="EMBL/GenBank/DDBJ databases">
        <title>Genomic Encyclopedia of Type Strains, Phase III (KMG-III): the genomes of soil and plant-associated and newly described type strains.</title>
        <authorList>
            <person name="Whitman W."/>
        </authorList>
    </citation>
    <scope>NUCLEOTIDE SEQUENCE</scope>
    <source>
        <strain evidence="7">ANL 6-2</strain>
    </source>
</reference>
<proteinExistence type="inferred from homology"/>